<protein>
    <submittedName>
        <fullName evidence="3">Uncharacterized conserved protein (UCP030365)</fullName>
    </submittedName>
</protein>
<dbReference type="Proteomes" id="UP001153555">
    <property type="component" value="Unassembled WGS sequence"/>
</dbReference>
<proteinExistence type="predicted"/>
<organism evidence="3 4">
    <name type="scientific">Striga hermonthica</name>
    <name type="common">Purple witchweed</name>
    <name type="synonym">Buchnera hermonthica</name>
    <dbReference type="NCBI Taxonomy" id="68872"/>
    <lineage>
        <taxon>Eukaryota</taxon>
        <taxon>Viridiplantae</taxon>
        <taxon>Streptophyta</taxon>
        <taxon>Embryophyta</taxon>
        <taxon>Tracheophyta</taxon>
        <taxon>Spermatophyta</taxon>
        <taxon>Magnoliopsida</taxon>
        <taxon>eudicotyledons</taxon>
        <taxon>Gunneridae</taxon>
        <taxon>Pentapetalae</taxon>
        <taxon>asterids</taxon>
        <taxon>lamiids</taxon>
        <taxon>Lamiales</taxon>
        <taxon>Orobanchaceae</taxon>
        <taxon>Buchnereae</taxon>
        <taxon>Striga</taxon>
    </lineage>
</organism>
<name>A0A9N7NH55_STRHE</name>
<evidence type="ECO:0000313" key="4">
    <source>
        <dbReference type="Proteomes" id="UP001153555"/>
    </source>
</evidence>
<comment type="caution">
    <text evidence="3">The sequence shown here is derived from an EMBL/GenBank/DDBJ whole genome shotgun (WGS) entry which is preliminary data.</text>
</comment>
<feature type="compositionally biased region" description="Polar residues" evidence="2">
    <location>
        <begin position="1"/>
        <end position="12"/>
    </location>
</feature>
<evidence type="ECO:0000256" key="1">
    <source>
        <dbReference type="SAM" id="Coils"/>
    </source>
</evidence>
<keyword evidence="4" id="KW-1185">Reference proteome</keyword>
<evidence type="ECO:0000256" key="2">
    <source>
        <dbReference type="SAM" id="MobiDB-lite"/>
    </source>
</evidence>
<accession>A0A9N7NH55</accession>
<gene>
    <name evidence="3" type="ORF">SHERM_02301</name>
</gene>
<reference evidence="3" key="1">
    <citation type="submission" date="2019-12" db="EMBL/GenBank/DDBJ databases">
        <authorList>
            <person name="Scholes J."/>
        </authorList>
    </citation>
    <scope>NUCLEOTIDE SEQUENCE</scope>
</reference>
<dbReference type="AlphaFoldDB" id="A0A9N7NH55"/>
<dbReference type="OrthoDB" id="1930341at2759"/>
<keyword evidence="1" id="KW-0175">Coiled coil</keyword>
<feature type="region of interest" description="Disordered" evidence="2">
    <location>
        <begin position="53"/>
        <end position="74"/>
    </location>
</feature>
<feature type="region of interest" description="Disordered" evidence="2">
    <location>
        <begin position="1"/>
        <end position="27"/>
    </location>
</feature>
<sequence length="456" mass="51107">MGCDSSDQSQSLPGHRSESKVVGGQKRAIAEVEETSVSCQKRMKMRDLESVFRSEAQAEKGGSKTAHPDTCSNSRELDLNLNVDSVNCATTDVNPKARPFHLDLNNTVDILSSAKDPFFPYNKSNQNSNSMKLWKGLKQNNYMSPYHNIVPASLPKPRGKKKLNNNEVMKKKKIEQAKKEQVDRFARVAAPSGLLNGLNPGIINHVRNSKQVHSIIEALVRSEKRENRQINDYGLFTIQDSEVLLGRDRDYSFGRTFAPSQNEDDKLALKLSSSVVVASENNSCLSNDESANLGSINSLSYKAANVASQWLEILNQDIKGRVAALRRSKRRVRAAITTELPLLLSREFSPNVRHFDQAIIDAHSFRWRSIFEQMENTLSEEENQLESWLNQVKEMQLHCEKGIYKNSLYHVPEQAGPVGNESSSEGEDKLEKDLAMRAAAASIYSTCNFLLAMENC</sequence>
<feature type="compositionally biased region" description="Basic and acidic residues" evidence="2">
    <location>
        <begin position="53"/>
        <end position="62"/>
    </location>
</feature>
<feature type="coiled-coil region" evidence="1">
    <location>
        <begin position="371"/>
        <end position="398"/>
    </location>
</feature>
<dbReference type="EMBL" id="CACSLK010028053">
    <property type="protein sequence ID" value="CAA0834484.1"/>
    <property type="molecule type" value="Genomic_DNA"/>
</dbReference>
<dbReference type="PANTHER" id="PTHR33924">
    <property type="entry name" value="CATION-TRANSPORTING ATPASE"/>
    <property type="match status" value="1"/>
</dbReference>
<dbReference type="PANTHER" id="PTHR33924:SF5">
    <property type="entry name" value="CATION-TRANSPORTING ATPASE"/>
    <property type="match status" value="1"/>
</dbReference>
<evidence type="ECO:0000313" key="3">
    <source>
        <dbReference type="EMBL" id="CAA0834484.1"/>
    </source>
</evidence>